<gene>
    <name evidence="2" type="ORF">ZHAS_00010145</name>
</gene>
<dbReference type="SUPFAM" id="SSF55729">
    <property type="entry name" value="Acyl-CoA N-acyltransferases (Nat)"/>
    <property type="match status" value="1"/>
</dbReference>
<dbReference type="VEuPathDB" id="VectorBase:ASIS006976"/>
<evidence type="ECO:0000259" key="1">
    <source>
        <dbReference type="Pfam" id="PF18713"/>
    </source>
</evidence>
<dbReference type="InterPro" id="IPR041506">
    <property type="entry name" value="DUF5645"/>
</dbReference>
<organism evidence="2">
    <name type="scientific">Anopheles sinensis</name>
    <name type="common">Mosquito</name>
    <dbReference type="NCBI Taxonomy" id="74873"/>
    <lineage>
        <taxon>Eukaryota</taxon>
        <taxon>Metazoa</taxon>
        <taxon>Ecdysozoa</taxon>
        <taxon>Arthropoda</taxon>
        <taxon>Hexapoda</taxon>
        <taxon>Insecta</taxon>
        <taxon>Pterygota</taxon>
        <taxon>Neoptera</taxon>
        <taxon>Endopterygota</taxon>
        <taxon>Diptera</taxon>
        <taxon>Nematocera</taxon>
        <taxon>Culicoidea</taxon>
        <taxon>Culicidae</taxon>
        <taxon>Anophelinae</taxon>
        <taxon>Anopheles</taxon>
    </lineage>
</organism>
<accession>A0A084VWV1</accession>
<dbReference type="STRING" id="74873.A0A084VWV1"/>
<evidence type="ECO:0000313" key="3">
    <source>
        <dbReference type="EnsemblMetazoa" id="ASIC010145-PA"/>
    </source>
</evidence>
<protein>
    <submittedName>
        <fullName evidence="2">AGAP010118-PA-like protein</fullName>
    </submittedName>
    <submittedName>
        <fullName evidence="3">DUF5645 domain-containing protein</fullName>
    </submittedName>
</protein>
<dbReference type="VEuPathDB" id="VectorBase:ASIC010145"/>
<dbReference type="PANTHER" id="PTHR20958">
    <property type="entry name" value="GLYCINE N-ACYLTRANSFERASE-LIKE PROTEIN"/>
    <property type="match status" value="1"/>
</dbReference>
<dbReference type="Gene3D" id="3.40.630.30">
    <property type="match status" value="2"/>
</dbReference>
<dbReference type="PANTHER" id="PTHR20958:SF6">
    <property type="entry name" value="GLYCINE N-ACYLTRANSFERASE-LIKE PROTEIN"/>
    <property type="match status" value="1"/>
</dbReference>
<evidence type="ECO:0000313" key="2">
    <source>
        <dbReference type="EMBL" id="KFB42445.1"/>
    </source>
</evidence>
<dbReference type="EnsemblMetazoa" id="ASIC010145-RA">
    <property type="protein sequence ID" value="ASIC010145-PA"/>
    <property type="gene ID" value="ASIC010145"/>
</dbReference>
<evidence type="ECO:0000313" key="4">
    <source>
        <dbReference type="Proteomes" id="UP000030765"/>
    </source>
</evidence>
<reference evidence="2 4" key="1">
    <citation type="journal article" date="2014" name="BMC Genomics">
        <title>Genome sequence of Anopheles sinensis provides insight into genetics basis of mosquito competence for malaria parasites.</title>
        <authorList>
            <person name="Zhou D."/>
            <person name="Zhang D."/>
            <person name="Ding G."/>
            <person name="Shi L."/>
            <person name="Hou Q."/>
            <person name="Ye Y."/>
            <person name="Xu Y."/>
            <person name="Zhou H."/>
            <person name="Xiong C."/>
            <person name="Li S."/>
            <person name="Yu J."/>
            <person name="Hong S."/>
            <person name="Yu X."/>
            <person name="Zou P."/>
            <person name="Chen C."/>
            <person name="Chang X."/>
            <person name="Wang W."/>
            <person name="Lv Y."/>
            <person name="Sun Y."/>
            <person name="Ma L."/>
            <person name="Shen B."/>
            <person name="Zhu C."/>
        </authorList>
    </citation>
    <scope>NUCLEOTIDE SEQUENCE [LARGE SCALE GENOMIC DNA]</scope>
</reference>
<name>A0A084VWV1_ANOSI</name>
<feature type="domain" description="DUF5645" evidence="1">
    <location>
        <begin position="7"/>
        <end position="133"/>
    </location>
</feature>
<sequence>MNNVIEPLRPATPAEIDQLVNIYEQLLPESIQFVSILQDIVRIKATLHGTALEQASHRFRKTIYVPNKTHSIQFGTFLAIGMDEDIFVMVNTLEQPPSELEDAMRKTSYIKWHLNPMFVIGGDNGIRESLYKVVDERGILHSITLTSDCINYWMHRETAATLSYDVPDDVELKPLHVEHAKTIDDLWPHKYNVSLRYFETVIQYNGGLGLFDKNDGQLVACVIKNDHDGIGLVLLQSASKSV</sequence>
<proteinExistence type="predicted"/>
<dbReference type="Proteomes" id="UP000030765">
    <property type="component" value="Unassembled WGS sequence"/>
</dbReference>
<dbReference type="Pfam" id="PF18713">
    <property type="entry name" value="DUF5645"/>
    <property type="match status" value="1"/>
</dbReference>
<dbReference type="OMA" id="IWPNKGE"/>
<dbReference type="OrthoDB" id="7305308at2759"/>
<dbReference type="InterPro" id="IPR016181">
    <property type="entry name" value="Acyl_CoA_acyltransferase"/>
</dbReference>
<dbReference type="AlphaFoldDB" id="A0A084VWV1"/>
<dbReference type="EMBL" id="KE525185">
    <property type="protein sequence ID" value="KFB42445.1"/>
    <property type="molecule type" value="Genomic_DNA"/>
</dbReference>
<reference evidence="3" key="2">
    <citation type="submission" date="2020-05" db="UniProtKB">
        <authorList>
            <consortium name="EnsemblMetazoa"/>
        </authorList>
    </citation>
    <scope>IDENTIFICATION</scope>
</reference>
<dbReference type="InterPro" id="IPR053225">
    <property type="entry name" value="Acyl-CoA_N-acyltransferase"/>
</dbReference>
<dbReference type="EMBL" id="ATLV01017757">
    <property type="status" value="NOT_ANNOTATED_CDS"/>
    <property type="molecule type" value="Genomic_DNA"/>
</dbReference>
<keyword evidence="4" id="KW-1185">Reference proteome</keyword>